<dbReference type="Proteomes" id="UP001431572">
    <property type="component" value="Chromosome 1"/>
</dbReference>
<sequence>MNPSDLLQEGITAVRSGNKKQGAEKLMELVKQDSRNAEAWFWLAAATDNQEEAAQCLRRSLRIDPGHTRAKQALESIEQGMSAPTNTPSSVPPLNFDATDSSSQSMRPLNTGELLSGSMGFDSPYTSFSPTPPPRQEQPTRSMPIVSNDPVSLIGDLNTPPPPLTGNEPTPPPPFGMPAWANQAPPVATNQPAAAPTRPNLPDPYSATQGAPGMPPPFQMQSGGTGLSFAQLDPAAAQAQLEAAAKPQPVSDPNADLRARLLGNMSGGVAAPPPPVQQAGQGRNTFTPDPNLKQANVQTKKKKGGIKPIYLLIAFLVIFATVAAAALLLRKGDTPIQITADNQTATAVAGITQTPAATTTAATTTATATTTPQVVATTTAAVLPTATTTTTATSTKAATTATGATATATSRVVIITTVASQTTTKASTTTTAPATPTVAVPTPSAAITFGAEVPESVQIFVRDTNSVVSGLGFVDTNIERLIFNPFRAGKLNTNSASNNEELNYYLVIAGQLSRKLKDSTPPEGALDLGTIAGDYANHITDMLNMIDRYKVTGQDYYMQQASALLDKSRSDRAQWAKVLAGGYPYKALLS</sequence>
<reference evidence="4" key="2">
    <citation type="journal article" date="2024" name="Nature">
        <title>Anoxygenic phototroph of the Chloroflexota uses a type I reaction centre.</title>
        <authorList>
            <person name="Tsuji J.M."/>
            <person name="Shaw N.A."/>
            <person name="Nagashima S."/>
            <person name="Venkiteswaran J.J."/>
            <person name="Schiff S.L."/>
            <person name="Watanabe T."/>
            <person name="Fukui M."/>
            <person name="Hanada S."/>
            <person name="Tank M."/>
            <person name="Neufeld J.D."/>
        </authorList>
    </citation>
    <scope>NUCLEOTIDE SEQUENCE</scope>
    <source>
        <strain evidence="4">L227-S17</strain>
    </source>
</reference>
<dbReference type="InterPro" id="IPR011990">
    <property type="entry name" value="TPR-like_helical_dom_sf"/>
</dbReference>
<evidence type="ECO:0000313" key="6">
    <source>
        <dbReference type="Proteomes" id="UP001431572"/>
    </source>
</evidence>
<evidence type="ECO:0000313" key="3">
    <source>
        <dbReference type="EMBL" id="NWJ45893.1"/>
    </source>
</evidence>
<evidence type="ECO:0000313" key="4">
    <source>
        <dbReference type="EMBL" id="WJW67755.1"/>
    </source>
</evidence>
<evidence type="ECO:0000256" key="2">
    <source>
        <dbReference type="SAM" id="Phobius"/>
    </source>
</evidence>
<dbReference type="RefSeq" id="WP_341469647.1">
    <property type="nucleotide sequence ID" value="NZ_CP128399.1"/>
</dbReference>
<evidence type="ECO:0000256" key="1">
    <source>
        <dbReference type="SAM" id="MobiDB-lite"/>
    </source>
</evidence>
<dbReference type="EMBL" id="CP128399">
    <property type="protein sequence ID" value="WJW67755.1"/>
    <property type="molecule type" value="Genomic_DNA"/>
</dbReference>
<keyword evidence="2" id="KW-0472">Membrane</keyword>
<proteinExistence type="predicted"/>
<keyword evidence="2" id="KW-1133">Transmembrane helix</keyword>
<feature type="region of interest" description="Disordered" evidence="1">
    <location>
        <begin position="271"/>
        <end position="299"/>
    </location>
</feature>
<dbReference type="AlphaFoldDB" id="A0A8T7LY27"/>
<name>A0A8T7LY27_9CHLR</name>
<dbReference type="Proteomes" id="UP000521676">
    <property type="component" value="Unassembled WGS sequence"/>
</dbReference>
<feature type="compositionally biased region" description="Pro residues" evidence="1">
    <location>
        <begin position="159"/>
        <end position="176"/>
    </location>
</feature>
<accession>A0A8T7LY27</accession>
<protein>
    <recommendedName>
        <fullName evidence="7">Tetratricopeptide repeat protein</fullName>
    </recommendedName>
</protein>
<keyword evidence="2" id="KW-0812">Transmembrane</keyword>
<feature type="compositionally biased region" description="Polar residues" evidence="1">
    <location>
        <begin position="98"/>
        <end position="108"/>
    </location>
</feature>
<dbReference type="EMBL" id="JACATZ010000001">
    <property type="protein sequence ID" value="NWJ45893.1"/>
    <property type="molecule type" value="Genomic_DNA"/>
</dbReference>
<feature type="transmembrane region" description="Helical" evidence="2">
    <location>
        <begin position="309"/>
        <end position="329"/>
    </location>
</feature>
<gene>
    <name evidence="3" type="ORF">HXX08_08445</name>
    <name evidence="4" type="ORF">OZ401_001033</name>
</gene>
<dbReference type="Gene3D" id="1.25.40.10">
    <property type="entry name" value="Tetratricopeptide repeat domain"/>
    <property type="match status" value="1"/>
</dbReference>
<organism evidence="3 5">
    <name type="scientific">Candidatus Chlorohelix allophototropha</name>
    <dbReference type="NCBI Taxonomy" id="3003348"/>
    <lineage>
        <taxon>Bacteria</taxon>
        <taxon>Bacillati</taxon>
        <taxon>Chloroflexota</taxon>
        <taxon>Chloroflexia</taxon>
        <taxon>Candidatus Chloroheliales</taxon>
        <taxon>Candidatus Chloroheliaceae</taxon>
        <taxon>Candidatus Chlorohelix</taxon>
    </lineage>
</organism>
<feature type="region of interest" description="Disordered" evidence="1">
    <location>
        <begin position="98"/>
        <end position="223"/>
    </location>
</feature>
<feature type="compositionally biased region" description="Polar residues" evidence="1">
    <location>
        <begin position="283"/>
        <end position="298"/>
    </location>
</feature>
<reference evidence="3 5" key="1">
    <citation type="submission" date="2020-06" db="EMBL/GenBank/DDBJ databases">
        <title>Anoxygenic phototrophic Chloroflexota member uses a Type I reaction center.</title>
        <authorList>
            <person name="Tsuji J.M."/>
            <person name="Shaw N.A."/>
            <person name="Nagashima S."/>
            <person name="Venkiteswaran J."/>
            <person name="Schiff S.L."/>
            <person name="Hanada S."/>
            <person name="Tank M."/>
            <person name="Neufeld J.D."/>
        </authorList>
    </citation>
    <scope>NUCLEOTIDE SEQUENCE [LARGE SCALE GENOMIC DNA]</scope>
    <source>
        <strain evidence="3">L227-S17</strain>
    </source>
</reference>
<dbReference type="SUPFAM" id="SSF48452">
    <property type="entry name" value="TPR-like"/>
    <property type="match status" value="1"/>
</dbReference>
<evidence type="ECO:0008006" key="7">
    <source>
        <dbReference type="Google" id="ProtNLM"/>
    </source>
</evidence>
<evidence type="ECO:0000313" key="5">
    <source>
        <dbReference type="Proteomes" id="UP000521676"/>
    </source>
</evidence>
<keyword evidence="6" id="KW-1185">Reference proteome</keyword>